<keyword evidence="2" id="KW-1185">Reference proteome</keyword>
<evidence type="ECO:0000313" key="1">
    <source>
        <dbReference type="EMBL" id="TXC66509.1"/>
    </source>
</evidence>
<proteinExistence type="predicted"/>
<dbReference type="EMBL" id="VOPW01000001">
    <property type="protein sequence ID" value="TXC66509.1"/>
    <property type="molecule type" value="Genomic_DNA"/>
</dbReference>
<evidence type="ECO:0000313" key="2">
    <source>
        <dbReference type="Proteomes" id="UP000321832"/>
    </source>
</evidence>
<name>A0A5C6U177_9BURK</name>
<protein>
    <submittedName>
        <fullName evidence="1">Uncharacterized protein</fullName>
    </submittedName>
</protein>
<comment type="caution">
    <text evidence="1">The sequence shown here is derived from an EMBL/GenBank/DDBJ whole genome shotgun (WGS) entry which is preliminary data.</text>
</comment>
<dbReference type="Proteomes" id="UP000321832">
    <property type="component" value="Unassembled WGS sequence"/>
</dbReference>
<sequence>MKILVLASGAAAVCGDEERWLLLNASPRLAGHPVIEAAAAQGAHCRAGDAGCARRAAGQPRALAAGPVAGAVCDAERLRGAHRPHAEQRVRRLRP</sequence>
<accession>A0A5C6U177</accession>
<organism evidence="1 2">
    <name type="scientific">Piscinibacter aquaticus</name>
    <dbReference type="NCBI Taxonomy" id="392597"/>
    <lineage>
        <taxon>Bacteria</taxon>
        <taxon>Pseudomonadati</taxon>
        <taxon>Pseudomonadota</taxon>
        <taxon>Betaproteobacteria</taxon>
        <taxon>Burkholderiales</taxon>
        <taxon>Sphaerotilaceae</taxon>
        <taxon>Piscinibacter</taxon>
    </lineage>
</organism>
<gene>
    <name evidence="1" type="ORF">FSC37_13610</name>
</gene>
<dbReference type="AlphaFoldDB" id="A0A5C6U177"/>
<reference evidence="1 2" key="1">
    <citation type="submission" date="2019-08" db="EMBL/GenBank/DDBJ databases">
        <authorList>
            <person name="Khan S.A."/>
            <person name="Jeon C.O."/>
            <person name="Jeong S.E."/>
        </authorList>
    </citation>
    <scope>NUCLEOTIDE SEQUENCE [LARGE SCALE GENOMIC DNA]</scope>
    <source>
        <strain evidence="2">IMCC1728</strain>
    </source>
</reference>